<name>A0A848G725_9RHOO</name>
<gene>
    <name evidence="2" type="ORF">HHL15_13345</name>
</gene>
<keyword evidence="1" id="KW-1133">Transmembrane helix</keyword>
<evidence type="ECO:0000313" key="2">
    <source>
        <dbReference type="EMBL" id="NML26735.1"/>
    </source>
</evidence>
<dbReference type="EMBL" id="JABBGA010000009">
    <property type="protein sequence ID" value="NML26735.1"/>
    <property type="molecule type" value="Genomic_DNA"/>
</dbReference>
<feature type="transmembrane region" description="Helical" evidence="1">
    <location>
        <begin position="468"/>
        <end position="489"/>
    </location>
</feature>
<keyword evidence="1" id="KW-0472">Membrane</keyword>
<proteinExistence type="predicted"/>
<dbReference type="InterPro" id="IPR005625">
    <property type="entry name" value="PepSY-ass_TM"/>
</dbReference>
<dbReference type="PANTHER" id="PTHR34219:SF6">
    <property type="entry name" value="BLR3280 PROTEIN"/>
    <property type="match status" value="1"/>
</dbReference>
<keyword evidence="1" id="KW-0812">Transmembrane</keyword>
<evidence type="ECO:0000256" key="1">
    <source>
        <dbReference type="SAM" id="Phobius"/>
    </source>
</evidence>
<evidence type="ECO:0000313" key="3">
    <source>
        <dbReference type="Proteomes" id="UP000580043"/>
    </source>
</evidence>
<feature type="transmembrane region" description="Helical" evidence="1">
    <location>
        <begin position="21"/>
        <end position="44"/>
    </location>
</feature>
<keyword evidence="3" id="KW-1185">Reference proteome</keyword>
<reference evidence="2 3" key="1">
    <citation type="submission" date="2020-04" db="EMBL/GenBank/DDBJ databases">
        <title>Zoogloea sp. G-4-1-14 isolated from soil.</title>
        <authorList>
            <person name="Dahal R.H."/>
        </authorList>
    </citation>
    <scope>NUCLEOTIDE SEQUENCE [LARGE SCALE GENOMIC DNA]</scope>
    <source>
        <strain evidence="2 3">G-4-1-14</strain>
    </source>
</reference>
<sequence>MRSVFERVGLRCRRGLYLIHRWLGIVACLLFVLWFVSGLVMMYVRFPALGEAERLAGLPALDLAQAQLGPDQAWRAAGLPGWPASRLWLEMMVRADGGAEPVWRTRDAAGRPLTIAATDGRLIESVDVARAAAIARAFAGGAPVRHLETRERDQWTMPNANAFEALRPLHRFAVEGGAGLELYVSARNGEVVRDSSRFERGWSWLGTLLHYYTYAVLREQPMLWRQTVLWTSGLGIVAALSGLIVGWWRLRVRRRYRGGAVTPHRGWKAWHHLAGVTGGVFVLTWVASGWLSMTPAGLLARQGPSTAALAAYAGERGAFPWPPSLAPAAAAGLREVEAWRFDGQAMLLLRDARGERRSLRAVDGRVAVVTREAVAAAAHRLMPGAGLARMTLLTEADRYWYSRRQPLLLPVWRVEMNDAAASWLYVDPANGRLVASSNRDARLRRWLFNAAHSLDFPWLIPHRPAWDGVMWVLSLLGLVVSASGVLIGWRHLRRRRG</sequence>
<feature type="transmembrane region" description="Helical" evidence="1">
    <location>
        <begin position="228"/>
        <end position="248"/>
    </location>
</feature>
<dbReference type="Proteomes" id="UP000580043">
    <property type="component" value="Unassembled WGS sequence"/>
</dbReference>
<comment type="caution">
    <text evidence="2">The sequence shown here is derived from an EMBL/GenBank/DDBJ whole genome shotgun (WGS) entry which is preliminary data.</text>
</comment>
<organism evidence="2 3">
    <name type="scientific">Zoogloea dura</name>
    <dbReference type="NCBI Taxonomy" id="2728840"/>
    <lineage>
        <taxon>Bacteria</taxon>
        <taxon>Pseudomonadati</taxon>
        <taxon>Pseudomonadota</taxon>
        <taxon>Betaproteobacteria</taxon>
        <taxon>Rhodocyclales</taxon>
        <taxon>Zoogloeaceae</taxon>
        <taxon>Zoogloea</taxon>
    </lineage>
</organism>
<dbReference type="RefSeq" id="WP_169146269.1">
    <property type="nucleotide sequence ID" value="NZ_JABBGA010000009.1"/>
</dbReference>
<protein>
    <submittedName>
        <fullName evidence="2">PepSY domain-containing protein</fullName>
    </submittedName>
</protein>
<dbReference type="Pfam" id="PF03929">
    <property type="entry name" value="PepSY_TM"/>
    <property type="match status" value="1"/>
</dbReference>
<dbReference type="AlphaFoldDB" id="A0A848G725"/>
<dbReference type="PANTHER" id="PTHR34219">
    <property type="entry name" value="IRON-REGULATED INNER MEMBRANE PROTEIN-RELATED"/>
    <property type="match status" value="1"/>
</dbReference>
<accession>A0A848G725</accession>
<feature type="transmembrane region" description="Helical" evidence="1">
    <location>
        <begin position="269"/>
        <end position="291"/>
    </location>
</feature>